<dbReference type="GO" id="GO:0097505">
    <property type="term" value="C:Rad6-Rad18 complex"/>
    <property type="evidence" value="ECO:0007669"/>
    <property type="project" value="EnsemblFungi"/>
</dbReference>
<dbReference type="HOGENOM" id="CLU_030988_10_2_1"/>
<keyword evidence="7" id="KW-1185">Reference proteome</keyword>
<dbReference type="GO" id="GO:2000639">
    <property type="term" value="P:negative regulation of SREBP signaling pathway"/>
    <property type="evidence" value="ECO:0007669"/>
    <property type="project" value="EnsemblFungi"/>
</dbReference>
<keyword evidence="2 4" id="KW-0833">Ubl conjugation pathway</keyword>
<evidence type="ECO:0000259" key="5">
    <source>
        <dbReference type="PROSITE" id="PS50127"/>
    </source>
</evidence>
<dbReference type="GO" id="GO:0003697">
    <property type="term" value="F:single-stranded DNA binding"/>
    <property type="evidence" value="ECO:0007669"/>
    <property type="project" value="EnsemblFungi"/>
</dbReference>
<gene>
    <name evidence="6" type="ORF">M896_051240</name>
</gene>
<dbReference type="EMBL" id="JOKQ01000005">
    <property type="protein sequence ID" value="KHN69715.1"/>
    <property type="molecule type" value="Genomic_DNA"/>
</dbReference>
<dbReference type="GO" id="GO:1990303">
    <property type="term" value="C:UBR1-RAD6 ubiquitin ligase complex"/>
    <property type="evidence" value="ECO:0007669"/>
    <property type="project" value="EnsemblFungi"/>
</dbReference>
<evidence type="ECO:0000313" key="7">
    <source>
        <dbReference type="Proteomes" id="UP000031056"/>
    </source>
</evidence>
<dbReference type="GO" id="GO:0031509">
    <property type="term" value="P:subtelomeric heterochromatin formation"/>
    <property type="evidence" value="ECO:0007669"/>
    <property type="project" value="EnsemblFungi"/>
</dbReference>
<dbReference type="GO" id="GO:0042275">
    <property type="term" value="P:error-free postreplication DNA repair"/>
    <property type="evidence" value="ECO:0007669"/>
    <property type="project" value="EnsemblFungi"/>
</dbReference>
<dbReference type="STRING" id="1354746.A0A0B2UL56"/>
<dbReference type="Pfam" id="PF00179">
    <property type="entry name" value="UQ_con"/>
    <property type="match status" value="1"/>
</dbReference>
<evidence type="ECO:0000256" key="4">
    <source>
        <dbReference type="RuleBase" id="RU362109"/>
    </source>
</evidence>
<evidence type="ECO:0000313" key="6">
    <source>
        <dbReference type="EMBL" id="KHN69715.1"/>
    </source>
</evidence>
<keyword evidence="4" id="KW-0547">Nucleotide-binding</keyword>
<proteinExistence type="inferred from homology"/>
<dbReference type="FunFam" id="3.10.110.10:FF:000090">
    <property type="entry name" value="Ubiquitin-conjugating enzyme E2-17 kDa"/>
    <property type="match status" value="1"/>
</dbReference>
<dbReference type="CDD" id="cd23790">
    <property type="entry name" value="UBCc_UBE2A_2B"/>
    <property type="match status" value="1"/>
</dbReference>
<dbReference type="GO" id="GO:0017116">
    <property type="term" value="F:single-stranded DNA helicase activity"/>
    <property type="evidence" value="ECO:0007669"/>
    <property type="project" value="EnsemblFungi"/>
</dbReference>
<dbReference type="GO" id="GO:0036503">
    <property type="term" value="P:ERAD pathway"/>
    <property type="evidence" value="ECO:0007669"/>
    <property type="project" value="EnsemblFungi"/>
</dbReference>
<dbReference type="GeneID" id="26261777"/>
<dbReference type="GO" id="GO:0070987">
    <property type="term" value="P:error-free translesion synthesis"/>
    <property type="evidence" value="ECO:0007669"/>
    <property type="project" value="EnsemblFungi"/>
</dbReference>
<dbReference type="Gene3D" id="3.10.110.10">
    <property type="entry name" value="Ubiquitin Conjugating Enzyme"/>
    <property type="match status" value="1"/>
</dbReference>
<dbReference type="GO" id="GO:0009302">
    <property type="term" value="P:sno(s)RNA transcription"/>
    <property type="evidence" value="ECO:0007669"/>
    <property type="project" value="EnsemblFungi"/>
</dbReference>
<comment type="caution">
    <text evidence="6">The sequence shown here is derived from an EMBL/GenBank/DDBJ whole genome shotgun (WGS) entry which is preliminary data.</text>
</comment>
<feature type="active site" description="Glycyl thioester intermediate" evidence="3">
    <location>
        <position position="88"/>
    </location>
</feature>
<dbReference type="InterPro" id="IPR050113">
    <property type="entry name" value="Ub_conjugating_enzyme"/>
</dbReference>
<dbReference type="GO" id="GO:1990305">
    <property type="term" value="C:RAD6-UBR2 ubiquitin ligase complex"/>
    <property type="evidence" value="ECO:0007669"/>
    <property type="project" value="EnsemblFungi"/>
</dbReference>
<dbReference type="InParanoid" id="A0A0B2UL56"/>
<keyword evidence="4" id="KW-0067">ATP-binding</keyword>
<keyword evidence="1" id="KW-0808">Transferase</keyword>
<dbReference type="GO" id="GO:0090089">
    <property type="term" value="P:regulation of dipeptide transport"/>
    <property type="evidence" value="ECO:0007669"/>
    <property type="project" value="EnsemblFungi"/>
</dbReference>
<dbReference type="GO" id="GO:0120174">
    <property type="term" value="P:stress-induced homeostatically regulated protein degradation pathway"/>
    <property type="evidence" value="ECO:0007669"/>
    <property type="project" value="EnsemblFungi"/>
</dbReference>
<reference evidence="6 7" key="1">
    <citation type="journal article" date="2014" name="MBio">
        <title>The Ordospora colligata genome; evolution of extreme reduction in microsporidia and host-to-parasite horizontal gene transfer.</title>
        <authorList>
            <person name="Pombert J.-F."/>
            <person name="Haag K.L."/>
            <person name="Beidas S."/>
            <person name="Ebert D."/>
            <person name="Keeling P.J."/>
        </authorList>
    </citation>
    <scope>NUCLEOTIDE SEQUENCE [LARGE SCALE GENOMIC DNA]</scope>
    <source>
        <strain evidence="6 7">OC4</strain>
    </source>
</reference>
<dbReference type="RefSeq" id="XP_014563757.1">
    <property type="nucleotide sequence ID" value="XM_014708271.1"/>
</dbReference>
<dbReference type="GO" id="GO:0006366">
    <property type="term" value="P:transcription by RNA polymerase II"/>
    <property type="evidence" value="ECO:0007669"/>
    <property type="project" value="EnsemblFungi"/>
</dbReference>
<organism evidence="6 7">
    <name type="scientific">Ordospora colligata OC4</name>
    <dbReference type="NCBI Taxonomy" id="1354746"/>
    <lineage>
        <taxon>Eukaryota</taxon>
        <taxon>Fungi</taxon>
        <taxon>Fungi incertae sedis</taxon>
        <taxon>Microsporidia</taxon>
        <taxon>Ordosporidae</taxon>
        <taxon>Ordospora</taxon>
    </lineage>
</organism>
<dbReference type="InterPro" id="IPR000608">
    <property type="entry name" value="UBC"/>
</dbReference>
<dbReference type="GO" id="GO:0000781">
    <property type="term" value="C:chromosome, telomeric region"/>
    <property type="evidence" value="ECO:0007669"/>
    <property type="project" value="GOC"/>
</dbReference>
<evidence type="ECO:0000256" key="2">
    <source>
        <dbReference type="ARBA" id="ARBA00022786"/>
    </source>
</evidence>
<dbReference type="GO" id="GO:1990304">
    <property type="term" value="C:MUB1-RAD6-UBR2 ubiquitin ligase complex"/>
    <property type="evidence" value="ECO:0007669"/>
    <property type="project" value="EnsemblFungi"/>
</dbReference>
<feature type="domain" description="UBC core" evidence="5">
    <location>
        <begin position="4"/>
        <end position="150"/>
    </location>
</feature>
<dbReference type="GO" id="GO:0042138">
    <property type="term" value="P:meiotic DNA double-strand break formation"/>
    <property type="evidence" value="ECO:0007669"/>
    <property type="project" value="EnsemblFungi"/>
</dbReference>
<dbReference type="PROSITE" id="PS50127">
    <property type="entry name" value="UBC_2"/>
    <property type="match status" value="1"/>
</dbReference>
<dbReference type="FunCoup" id="A0A0B2UL56">
    <property type="interactions" value="171"/>
</dbReference>
<dbReference type="SMART" id="SM00212">
    <property type="entry name" value="UBCc"/>
    <property type="match status" value="1"/>
</dbReference>
<dbReference type="GO" id="GO:0005524">
    <property type="term" value="F:ATP binding"/>
    <property type="evidence" value="ECO:0007669"/>
    <property type="project" value="UniProtKB-UniRule"/>
</dbReference>
<dbReference type="GO" id="GO:0061631">
    <property type="term" value="F:ubiquitin conjugating enzyme activity"/>
    <property type="evidence" value="ECO:0007669"/>
    <property type="project" value="EnsemblFungi"/>
</dbReference>
<dbReference type="GO" id="GO:0006353">
    <property type="term" value="P:DNA-templated transcription termination"/>
    <property type="evidence" value="ECO:0007669"/>
    <property type="project" value="EnsemblFungi"/>
</dbReference>
<dbReference type="InterPro" id="IPR016135">
    <property type="entry name" value="UBQ-conjugating_enzyme/RWD"/>
</dbReference>
<dbReference type="GO" id="GO:0034620">
    <property type="term" value="P:cellular response to unfolded protein"/>
    <property type="evidence" value="ECO:0007669"/>
    <property type="project" value="EnsemblFungi"/>
</dbReference>
<dbReference type="SUPFAM" id="SSF54495">
    <property type="entry name" value="UBC-like"/>
    <property type="match status" value="1"/>
</dbReference>
<comment type="similarity">
    <text evidence="4">Belongs to the ubiquitin-conjugating enzyme family.</text>
</comment>
<dbReference type="GO" id="GO:0016567">
    <property type="term" value="P:protein ubiquitination"/>
    <property type="evidence" value="ECO:0007669"/>
    <property type="project" value="EnsemblFungi"/>
</dbReference>
<evidence type="ECO:0000256" key="3">
    <source>
        <dbReference type="PROSITE-ProRule" id="PRU10133"/>
    </source>
</evidence>
<dbReference type="OrthoDB" id="9984419at2759"/>
<dbReference type="GO" id="GO:0071596">
    <property type="term" value="P:ubiquitin-dependent protein catabolic process via the N-end rule pathway"/>
    <property type="evidence" value="ECO:0007669"/>
    <property type="project" value="EnsemblFungi"/>
</dbReference>
<name>A0A0B2UL56_9MICR</name>
<accession>A0A0B2UL56</accession>
<sequence length="174" mass="19577">MSTPAKRRLMKDLRTVRTSLDKTIFAEPLEDDLMTWVAVVFGPEETPFESGTFSLVLKFPESYPQDPPNVKFISEMFHPNIYPSGDLCLDILSNRWNPSYDVMGVLISIQSLLNDPNTKSPANLDAASLFSSDPDAYAKRVKQLVMKSWVDVELQAQKDESKSCMPINTSNNDP</sequence>
<dbReference type="GO" id="GO:0031571">
    <property type="term" value="P:mitotic G1 DNA damage checkpoint signaling"/>
    <property type="evidence" value="ECO:0007669"/>
    <property type="project" value="EnsemblFungi"/>
</dbReference>
<dbReference type="GO" id="GO:0005737">
    <property type="term" value="C:cytoplasm"/>
    <property type="evidence" value="ECO:0007669"/>
    <property type="project" value="EnsemblFungi"/>
</dbReference>
<dbReference type="InterPro" id="IPR023313">
    <property type="entry name" value="UBQ-conjugating_AS"/>
</dbReference>
<dbReference type="PROSITE" id="PS00183">
    <property type="entry name" value="UBC_1"/>
    <property type="match status" value="1"/>
</dbReference>
<dbReference type="GO" id="GO:0000722">
    <property type="term" value="P:telomere maintenance via recombination"/>
    <property type="evidence" value="ECO:0007669"/>
    <property type="project" value="EnsemblFungi"/>
</dbReference>
<dbReference type="VEuPathDB" id="MicrosporidiaDB:M896_051240"/>
<dbReference type="PANTHER" id="PTHR24067">
    <property type="entry name" value="UBIQUITIN-CONJUGATING ENZYME E2"/>
    <property type="match status" value="1"/>
</dbReference>
<dbReference type="GO" id="GO:0070628">
    <property type="term" value="F:proteasome binding"/>
    <property type="evidence" value="ECO:0007669"/>
    <property type="project" value="EnsemblFungi"/>
</dbReference>
<dbReference type="Proteomes" id="UP000031056">
    <property type="component" value="Unassembled WGS sequence"/>
</dbReference>
<dbReference type="GO" id="GO:0007535">
    <property type="term" value="P:donor selection"/>
    <property type="evidence" value="ECO:0007669"/>
    <property type="project" value="EnsemblFungi"/>
</dbReference>
<dbReference type="AlphaFoldDB" id="A0A0B2UL56"/>
<dbReference type="GO" id="GO:0005634">
    <property type="term" value="C:nucleus"/>
    <property type="evidence" value="ECO:0007669"/>
    <property type="project" value="EnsemblFungi"/>
</dbReference>
<dbReference type="GO" id="GO:0033503">
    <property type="term" value="C:HULC complex"/>
    <property type="evidence" value="ECO:0007669"/>
    <property type="project" value="EnsemblFungi"/>
</dbReference>
<protein>
    <submittedName>
        <fullName evidence="6">Ubiquitin-conjugating enzyme E2</fullName>
    </submittedName>
</protein>
<dbReference type="GO" id="GO:0071629">
    <property type="term" value="P:cytoplasm protein quality control by the ubiquitin-proteasome system"/>
    <property type="evidence" value="ECO:0007669"/>
    <property type="project" value="EnsemblFungi"/>
</dbReference>
<evidence type="ECO:0000256" key="1">
    <source>
        <dbReference type="ARBA" id="ARBA00022679"/>
    </source>
</evidence>
<dbReference type="GO" id="GO:0042276">
    <property type="term" value="P:error-prone translesion synthesis"/>
    <property type="evidence" value="ECO:0007669"/>
    <property type="project" value="EnsemblFungi"/>
</dbReference>
<dbReference type="GO" id="GO:0000724">
    <property type="term" value="P:double-strand break repair via homologous recombination"/>
    <property type="evidence" value="ECO:0007669"/>
    <property type="project" value="EnsemblFungi"/>
</dbReference>